<feature type="domain" description="SMP-30/Gluconolactonase/LRE-like region" evidence="2">
    <location>
        <begin position="13"/>
        <end position="248"/>
    </location>
</feature>
<keyword evidence="1" id="KW-0378">Hydrolase</keyword>
<dbReference type="PANTHER" id="PTHR47572:SF4">
    <property type="entry name" value="LACTONASE DRP35"/>
    <property type="match status" value="1"/>
</dbReference>
<evidence type="ECO:0000313" key="4">
    <source>
        <dbReference type="Proteomes" id="UP000190044"/>
    </source>
</evidence>
<dbReference type="InterPro" id="IPR013658">
    <property type="entry name" value="SGL"/>
</dbReference>
<evidence type="ECO:0000259" key="2">
    <source>
        <dbReference type="Pfam" id="PF08450"/>
    </source>
</evidence>
<dbReference type="InterPro" id="IPR051262">
    <property type="entry name" value="SMP-30/CGR1_Lactonase"/>
</dbReference>
<evidence type="ECO:0000256" key="1">
    <source>
        <dbReference type="ARBA" id="ARBA00022801"/>
    </source>
</evidence>
<evidence type="ECO:0000313" key="3">
    <source>
        <dbReference type="EMBL" id="SKC09846.1"/>
    </source>
</evidence>
<gene>
    <name evidence="3" type="ORF">SAMN06295937_10891</name>
</gene>
<organism evidence="3 4">
    <name type="scientific">Sphingopyxis flava</name>
    <dbReference type="NCBI Taxonomy" id="1507287"/>
    <lineage>
        <taxon>Bacteria</taxon>
        <taxon>Pseudomonadati</taxon>
        <taxon>Pseudomonadota</taxon>
        <taxon>Alphaproteobacteria</taxon>
        <taxon>Sphingomonadales</taxon>
        <taxon>Sphingomonadaceae</taxon>
        <taxon>Sphingopyxis</taxon>
    </lineage>
</organism>
<dbReference type="AlphaFoldDB" id="A0A1T5GN52"/>
<dbReference type="RefSeq" id="WP_079640327.1">
    <property type="nucleotide sequence ID" value="NZ_FUYP01000089.1"/>
</dbReference>
<reference evidence="4" key="1">
    <citation type="submission" date="2017-02" db="EMBL/GenBank/DDBJ databases">
        <authorList>
            <person name="Varghese N."/>
            <person name="Submissions S."/>
        </authorList>
    </citation>
    <scope>NUCLEOTIDE SEQUENCE [LARGE SCALE GENOMIC DNA]</scope>
    <source>
        <strain evidence="4">R11H</strain>
    </source>
</reference>
<keyword evidence="4" id="KW-1185">Reference proteome</keyword>
<dbReference type="PANTHER" id="PTHR47572">
    <property type="entry name" value="LIPOPROTEIN-RELATED"/>
    <property type="match status" value="1"/>
</dbReference>
<dbReference type="InterPro" id="IPR011042">
    <property type="entry name" value="6-blade_b-propeller_TolB-like"/>
</dbReference>
<proteinExistence type="predicted"/>
<protein>
    <submittedName>
        <fullName evidence="3">Gluconolactonase</fullName>
    </submittedName>
</protein>
<dbReference type="Proteomes" id="UP000190044">
    <property type="component" value="Unassembled WGS sequence"/>
</dbReference>
<accession>A0A1T5GN52</accession>
<dbReference type="Pfam" id="PF08450">
    <property type="entry name" value="SGL"/>
    <property type="match status" value="1"/>
</dbReference>
<dbReference type="EMBL" id="FUYP01000089">
    <property type="protein sequence ID" value="SKC09846.1"/>
    <property type="molecule type" value="Genomic_DNA"/>
</dbReference>
<dbReference type="OrthoDB" id="2633250at2"/>
<dbReference type="SUPFAM" id="SSF63829">
    <property type="entry name" value="Calcium-dependent phosphotriesterase"/>
    <property type="match status" value="1"/>
</dbReference>
<sequence length="287" mass="31029">MTSPRLFFDDLVFPEGIRWREDGLWVADQHAHKVWRIGSDGKGEVICVLDDMPSGLGFTPDGSVLVAEMRTQKIHRIAPDGTMTLHADLAVLRPGWINDMVVDGRGRAYVGHLTGKYALPSDGHDELVAVELDGSIRVVADNLAGPNGTAVTPDNRTMILAESAQQRLLAFDIEDDGSLKGRRVWAEGIHSDGICLDAEGGVWVGSPAESRFKRVVKGGAVTDFIEVTDWAIACTLGGLGRDTLYMLVTRATAETFADMADPGRDHLSNARGRVETCKVNIPGAGWP</sequence>
<name>A0A1T5GN52_9SPHN</name>
<dbReference type="Gene3D" id="2.120.10.30">
    <property type="entry name" value="TolB, C-terminal domain"/>
    <property type="match status" value="1"/>
</dbReference>
<dbReference type="GO" id="GO:0016787">
    <property type="term" value="F:hydrolase activity"/>
    <property type="evidence" value="ECO:0007669"/>
    <property type="project" value="UniProtKB-KW"/>
</dbReference>